<organism evidence="7 8">
    <name type="scientific">Candidatus Woesebacteria bacterium GW2011_GWA1_39_8</name>
    <dbReference type="NCBI Taxonomy" id="1618552"/>
    <lineage>
        <taxon>Bacteria</taxon>
        <taxon>Candidatus Woeseibacteriota</taxon>
    </lineage>
</organism>
<dbReference type="GO" id="GO:0170034">
    <property type="term" value="P:L-amino acid biosynthetic process"/>
    <property type="evidence" value="ECO:0007669"/>
    <property type="project" value="UniProtKB-ARBA"/>
</dbReference>
<gene>
    <name evidence="7" type="ORF">UT61_C0056G0003</name>
</gene>
<evidence type="ECO:0000256" key="2">
    <source>
        <dbReference type="ARBA" id="ARBA00023004"/>
    </source>
</evidence>
<keyword evidence="2" id="KW-0408">Iron</keyword>
<dbReference type="GO" id="GO:0016829">
    <property type="term" value="F:lyase activity"/>
    <property type="evidence" value="ECO:0007669"/>
    <property type="project" value="UniProtKB-KW"/>
</dbReference>
<dbReference type="InterPro" id="IPR015931">
    <property type="entry name" value="Acnase/IPM_dHydase_lsu_aba_1/3"/>
</dbReference>
<protein>
    <submittedName>
        <fullName evidence="7">3-isopropylmalate dehydratase</fullName>
    </submittedName>
</protein>
<dbReference type="InterPro" id="IPR001030">
    <property type="entry name" value="Acoase/IPM_deHydtase_lsu_aba"/>
</dbReference>
<keyword evidence="1" id="KW-0479">Metal-binding</keyword>
<evidence type="ECO:0000313" key="7">
    <source>
        <dbReference type="EMBL" id="KKR28167.1"/>
    </source>
</evidence>
<sequence>MHRKEINQLLPGGPFIEGEVSSGITRSYGGVVFLLKDPFQFQKQIETREENRNFPKSELLNKLKTFSGHPLLDSVSTDSLISVAALMTLNDDFLGRRLLCNLPPEFAISEGVFKDKIHPSVLVAGEEFGKGSSREQAVIALLEAGVSIVVAKSFSPIFMENATALGLLTSTDLSLPEKIQSGESVPLSDFLKGKSDLSQQIIRCGGIFRYIKAVRDGTIGPPHPPENRFPRPMNQLEKMVSRISGFPHIKAGDTVMLPVDKAASYVALSHLVNRSIRACKDGFLQTSLPPEEIELYEDHFGNAAPDQYPELPAMTMAQRTMAVDLGIPAKNYYFGKKEEGGGKGIIHRQLLWNTNPRLIRTLLVTDSHTTTEGFLPLLALPVGSTMAGVGVAEGQIPFTVPRQIIKVEVKGQLPPGCTIRDAQLQQAANFSPGKEEIAVIFSGEGLNNLHTDQIIALNNMAPEVYNAAISVTAKNDPGIDYLIQRWGMTRKEAELLYIEPEEGCTYDRKIDLNLSSVEPLVALPGSPRKGIPLSQIKVLPTINKAFLGSCTLGLNDLLEAAAVLKDQKIARGVDLIIVPSHEEIRNQVEAMGIMNIFRLAGATVVENSVCDACIGASIHRIRQGEVAITASNRNFPRRMGEGDVYMAGPILVALSAIEGRVVSYDQWKKSLSRISVNIQLFNRT</sequence>
<dbReference type="AlphaFoldDB" id="A0A0G0SRF8"/>
<dbReference type="SUPFAM" id="SSF53732">
    <property type="entry name" value="Aconitase iron-sulfur domain"/>
    <property type="match status" value="1"/>
</dbReference>
<proteinExistence type="predicted"/>
<reference evidence="7 8" key="1">
    <citation type="journal article" date="2015" name="Nature">
        <title>rRNA introns, odd ribosomes, and small enigmatic genomes across a large radiation of phyla.</title>
        <authorList>
            <person name="Brown C.T."/>
            <person name="Hug L.A."/>
            <person name="Thomas B.C."/>
            <person name="Sharon I."/>
            <person name="Castelle C.J."/>
            <person name="Singh A."/>
            <person name="Wilkins M.J."/>
            <person name="Williams K.H."/>
            <person name="Banfield J.F."/>
        </authorList>
    </citation>
    <scope>NUCLEOTIDE SEQUENCE [LARGE SCALE GENOMIC DNA]</scope>
</reference>
<dbReference type="PANTHER" id="PTHR43822:SF2">
    <property type="entry name" value="HOMOACONITASE, MITOCHONDRIAL"/>
    <property type="match status" value="1"/>
</dbReference>
<dbReference type="InterPro" id="IPR000573">
    <property type="entry name" value="AconitaseA/IPMdHydase_ssu_swvl"/>
</dbReference>
<feature type="domain" description="Aconitase/3-isopropylmalate dehydratase large subunit alpha/beta/alpha" evidence="5">
    <location>
        <begin position="342"/>
        <end position="659"/>
    </location>
</feature>
<evidence type="ECO:0000256" key="1">
    <source>
        <dbReference type="ARBA" id="ARBA00022723"/>
    </source>
</evidence>
<name>A0A0G0SRF8_9BACT</name>
<evidence type="ECO:0000313" key="8">
    <source>
        <dbReference type="Proteomes" id="UP000034793"/>
    </source>
</evidence>
<dbReference type="EMBL" id="LBXL01000056">
    <property type="protein sequence ID" value="KKR28167.1"/>
    <property type="molecule type" value="Genomic_DNA"/>
</dbReference>
<evidence type="ECO:0000259" key="5">
    <source>
        <dbReference type="Pfam" id="PF00330"/>
    </source>
</evidence>
<feature type="domain" description="Aconitase A/isopropylmalate dehydratase small subunit swivel" evidence="6">
    <location>
        <begin position="113"/>
        <end position="169"/>
    </location>
</feature>
<dbReference type="GO" id="GO:0170038">
    <property type="term" value="P:proteinogenic amino acid biosynthetic process"/>
    <property type="evidence" value="ECO:0007669"/>
    <property type="project" value="UniProtKB-ARBA"/>
</dbReference>
<keyword evidence="4" id="KW-0456">Lyase</keyword>
<keyword evidence="3" id="KW-0411">Iron-sulfur</keyword>
<dbReference type="Gene3D" id="3.20.19.10">
    <property type="entry name" value="Aconitase, domain 4"/>
    <property type="match status" value="1"/>
</dbReference>
<dbReference type="Pfam" id="PF00694">
    <property type="entry name" value="Aconitase_C"/>
    <property type="match status" value="1"/>
</dbReference>
<dbReference type="Pfam" id="PF00330">
    <property type="entry name" value="Aconitase"/>
    <property type="match status" value="1"/>
</dbReference>
<evidence type="ECO:0000256" key="4">
    <source>
        <dbReference type="ARBA" id="ARBA00023239"/>
    </source>
</evidence>
<dbReference type="InterPro" id="IPR015928">
    <property type="entry name" value="Aconitase/3IPM_dehydase_swvl"/>
</dbReference>
<dbReference type="Gene3D" id="3.30.499.10">
    <property type="entry name" value="Aconitase, domain 3"/>
    <property type="match status" value="2"/>
</dbReference>
<dbReference type="InterPro" id="IPR036008">
    <property type="entry name" value="Aconitase_4Fe-4S_dom"/>
</dbReference>
<dbReference type="GO" id="GO:0046872">
    <property type="term" value="F:metal ion binding"/>
    <property type="evidence" value="ECO:0007669"/>
    <property type="project" value="UniProtKB-KW"/>
</dbReference>
<dbReference type="GO" id="GO:0051536">
    <property type="term" value="F:iron-sulfur cluster binding"/>
    <property type="evidence" value="ECO:0007669"/>
    <property type="project" value="UniProtKB-KW"/>
</dbReference>
<comment type="caution">
    <text evidence="7">The sequence shown here is derived from an EMBL/GenBank/DDBJ whole genome shotgun (WGS) entry which is preliminary data.</text>
</comment>
<dbReference type="SUPFAM" id="SSF52016">
    <property type="entry name" value="LeuD/IlvD-like"/>
    <property type="match status" value="1"/>
</dbReference>
<accession>A0A0G0SRF8</accession>
<evidence type="ECO:0000259" key="6">
    <source>
        <dbReference type="Pfam" id="PF00694"/>
    </source>
</evidence>
<dbReference type="InterPro" id="IPR050067">
    <property type="entry name" value="IPM_dehydratase_rel_enz"/>
</dbReference>
<evidence type="ECO:0000256" key="3">
    <source>
        <dbReference type="ARBA" id="ARBA00023014"/>
    </source>
</evidence>
<dbReference type="Proteomes" id="UP000034793">
    <property type="component" value="Unassembled WGS sequence"/>
</dbReference>
<dbReference type="PANTHER" id="PTHR43822">
    <property type="entry name" value="HOMOACONITASE, MITOCHONDRIAL-RELATED"/>
    <property type="match status" value="1"/>
</dbReference>